<gene>
    <name evidence="1" type="ORF">I215_11140</name>
</gene>
<comment type="caution">
    <text evidence="1">The sequence shown here is derived from an EMBL/GenBank/DDBJ whole genome shotgun (WGS) entry which is preliminary data.</text>
</comment>
<keyword evidence="2" id="KW-1185">Reference proteome</keyword>
<sequence length="66" mass="7341">MFVIKLFALSLQHTIISIFEGDLKSINNKKLLLEKASKSLLPIGTKKPLKIVVFKGFFVGLQGLEP</sequence>
<dbReference type="Proteomes" id="UP000007364">
    <property type="component" value="Unassembled WGS sequence"/>
</dbReference>
<evidence type="ECO:0000313" key="2">
    <source>
        <dbReference type="Proteomes" id="UP000007364"/>
    </source>
</evidence>
<dbReference type="STRING" id="555500.I215_11140"/>
<evidence type="ECO:0000313" key="1">
    <source>
        <dbReference type="EMBL" id="EKF54738.1"/>
    </source>
</evidence>
<organism evidence="1 2">
    <name type="scientific">Galbibacter marinus</name>
    <dbReference type="NCBI Taxonomy" id="555500"/>
    <lineage>
        <taxon>Bacteria</taxon>
        <taxon>Pseudomonadati</taxon>
        <taxon>Bacteroidota</taxon>
        <taxon>Flavobacteriia</taxon>
        <taxon>Flavobacteriales</taxon>
        <taxon>Flavobacteriaceae</taxon>
        <taxon>Galbibacter</taxon>
    </lineage>
</organism>
<proteinExistence type="predicted"/>
<name>K2P148_9FLAO</name>
<protein>
    <submittedName>
        <fullName evidence="1">Uncharacterized protein</fullName>
    </submittedName>
</protein>
<dbReference type="AlphaFoldDB" id="K2P148"/>
<dbReference type="EMBL" id="AMSG01000016">
    <property type="protein sequence ID" value="EKF54738.1"/>
    <property type="molecule type" value="Genomic_DNA"/>
</dbReference>
<accession>K2P148</accession>
<reference evidence="1 2" key="1">
    <citation type="journal article" date="2012" name="J. Bacteriol.">
        <title>Genome Sequence of Galbibacter marinum Type Strain ck-I2-15.</title>
        <authorList>
            <person name="Lai Q."/>
            <person name="Li C."/>
            <person name="Shao Z."/>
        </authorList>
    </citation>
    <scope>NUCLEOTIDE SEQUENCE [LARGE SCALE GENOMIC DNA]</scope>
    <source>
        <strain evidence="2">ck-I2-15</strain>
    </source>
</reference>